<evidence type="ECO:0000313" key="3">
    <source>
        <dbReference type="Proteomes" id="UP001148312"/>
    </source>
</evidence>
<dbReference type="GeneID" id="81622788"/>
<sequence>MIEWEFNSAKILAGGGKRNVSAHHLDPKPLSGQLRKKEQMEFSVLEKLPVTAALDPAFRWGCIAPTADAGETSSWSGKASPEPPRRVKRR</sequence>
<dbReference type="AlphaFoldDB" id="A0A9X0BZC2"/>
<dbReference type="Proteomes" id="UP001148312">
    <property type="component" value="Unassembled WGS sequence"/>
</dbReference>
<reference evidence="2" key="1">
    <citation type="submission" date="2022-12" db="EMBL/GenBank/DDBJ databases">
        <authorList>
            <person name="Petersen C."/>
        </authorList>
    </citation>
    <scope>NUCLEOTIDE SEQUENCE</scope>
    <source>
        <strain evidence="2">IBT 30728</strain>
    </source>
</reference>
<gene>
    <name evidence="2" type="ORF">N7539_002936</name>
</gene>
<protein>
    <submittedName>
        <fullName evidence="2">Uncharacterized protein</fullName>
    </submittedName>
</protein>
<keyword evidence="3" id="KW-1185">Reference proteome</keyword>
<reference evidence="2" key="2">
    <citation type="journal article" date="2023" name="IMA Fungus">
        <title>Comparative genomic study of the Penicillium genus elucidates a diverse pangenome and 15 lateral gene transfer events.</title>
        <authorList>
            <person name="Petersen C."/>
            <person name="Sorensen T."/>
            <person name="Nielsen M.R."/>
            <person name="Sondergaard T.E."/>
            <person name="Sorensen J.L."/>
            <person name="Fitzpatrick D.A."/>
            <person name="Frisvad J.C."/>
            <person name="Nielsen K.L."/>
        </authorList>
    </citation>
    <scope>NUCLEOTIDE SEQUENCE</scope>
    <source>
        <strain evidence="2">IBT 30728</strain>
    </source>
</reference>
<dbReference type="EMBL" id="JAPWDQ010000003">
    <property type="protein sequence ID" value="KAJ5491369.1"/>
    <property type="molecule type" value="Genomic_DNA"/>
</dbReference>
<proteinExistence type="predicted"/>
<comment type="caution">
    <text evidence="2">The sequence shown here is derived from an EMBL/GenBank/DDBJ whole genome shotgun (WGS) entry which is preliminary data.</text>
</comment>
<organism evidence="2 3">
    <name type="scientific">Penicillium diatomitis</name>
    <dbReference type="NCBI Taxonomy" id="2819901"/>
    <lineage>
        <taxon>Eukaryota</taxon>
        <taxon>Fungi</taxon>
        <taxon>Dikarya</taxon>
        <taxon>Ascomycota</taxon>
        <taxon>Pezizomycotina</taxon>
        <taxon>Eurotiomycetes</taxon>
        <taxon>Eurotiomycetidae</taxon>
        <taxon>Eurotiales</taxon>
        <taxon>Aspergillaceae</taxon>
        <taxon>Penicillium</taxon>
    </lineage>
</organism>
<feature type="region of interest" description="Disordered" evidence="1">
    <location>
        <begin position="67"/>
        <end position="90"/>
    </location>
</feature>
<accession>A0A9X0BZC2</accession>
<dbReference type="RefSeq" id="XP_056792498.1">
    <property type="nucleotide sequence ID" value="XM_056932539.1"/>
</dbReference>
<name>A0A9X0BZC2_9EURO</name>
<evidence type="ECO:0000256" key="1">
    <source>
        <dbReference type="SAM" id="MobiDB-lite"/>
    </source>
</evidence>
<evidence type="ECO:0000313" key="2">
    <source>
        <dbReference type="EMBL" id="KAJ5491369.1"/>
    </source>
</evidence>